<accession>W2ZVQ9</accession>
<evidence type="ECO:0000313" key="1">
    <source>
        <dbReference type="EMBL" id="ETP51076.1"/>
    </source>
</evidence>
<evidence type="ECO:0000313" key="2">
    <source>
        <dbReference type="Proteomes" id="UP000018948"/>
    </source>
</evidence>
<dbReference type="AlphaFoldDB" id="W2ZVQ9"/>
<comment type="caution">
    <text evidence="1">The sequence shown here is derived from an EMBL/GenBank/DDBJ whole genome shotgun (WGS) entry which is preliminary data.</text>
</comment>
<protein>
    <submittedName>
        <fullName evidence="1">Uncharacterized protein</fullName>
    </submittedName>
</protein>
<organism evidence="1 2">
    <name type="scientific">Phytophthora nicotianae P10297</name>
    <dbReference type="NCBI Taxonomy" id="1317064"/>
    <lineage>
        <taxon>Eukaryota</taxon>
        <taxon>Sar</taxon>
        <taxon>Stramenopiles</taxon>
        <taxon>Oomycota</taxon>
        <taxon>Peronosporomycetes</taxon>
        <taxon>Peronosporales</taxon>
        <taxon>Peronosporaceae</taxon>
        <taxon>Phytophthora</taxon>
    </lineage>
</organism>
<proteinExistence type="predicted"/>
<gene>
    <name evidence="1" type="ORF">F442_03719</name>
</gene>
<name>W2ZVQ9_PHYNI</name>
<dbReference type="Proteomes" id="UP000018948">
    <property type="component" value="Unassembled WGS sequence"/>
</dbReference>
<sequence>MVSPATARKVSTTRQISQLRAESSFHWLSVSENAH</sequence>
<dbReference type="EMBL" id="ANIY01000857">
    <property type="protein sequence ID" value="ETP51076.1"/>
    <property type="molecule type" value="Genomic_DNA"/>
</dbReference>
<reference evidence="1 2" key="1">
    <citation type="submission" date="2013-11" db="EMBL/GenBank/DDBJ databases">
        <title>The Genome Sequence of Phytophthora parasitica P10297.</title>
        <authorList>
            <consortium name="The Broad Institute Genomics Platform"/>
            <person name="Russ C."/>
            <person name="Tyler B."/>
            <person name="Panabieres F."/>
            <person name="Shan W."/>
            <person name="Tripathy S."/>
            <person name="Grunwald N."/>
            <person name="Machado M."/>
            <person name="Johnson C.S."/>
            <person name="Walker B."/>
            <person name="Young S.K."/>
            <person name="Zeng Q."/>
            <person name="Gargeya S."/>
            <person name="Fitzgerald M."/>
            <person name="Haas B."/>
            <person name="Abouelleil A."/>
            <person name="Allen A.W."/>
            <person name="Alvarado L."/>
            <person name="Arachchi H.M."/>
            <person name="Berlin A.M."/>
            <person name="Chapman S.B."/>
            <person name="Gainer-Dewar J."/>
            <person name="Goldberg J."/>
            <person name="Griggs A."/>
            <person name="Gujja S."/>
            <person name="Hansen M."/>
            <person name="Howarth C."/>
            <person name="Imamovic A."/>
            <person name="Ireland A."/>
            <person name="Larimer J."/>
            <person name="McCowan C."/>
            <person name="Murphy C."/>
            <person name="Pearson M."/>
            <person name="Poon T.W."/>
            <person name="Priest M."/>
            <person name="Roberts A."/>
            <person name="Saif S."/>
            <person name="Shea T."/>
            <person name="Sisk P."/>
            <person name="Sykes S."/>
            <person name="Wortman J."/>
            <person name="Nusbaum C."/>
            <person name="Birren B."/>
        </authorList>
    </citation>
    <scope>NUCLEOTIDE SEQUENCE [LARGE SCALE GENOMIC DNA]</scope>
    <source>
        <strain evidence="1 2">P10297</strain>
    </source>
</reference>